<dbReference type="GO" id="GO:0003899">
    <property type="term" value="F:DNA-directed RNA polymerase activity"/>
    <property type="evidence" value="ECO:0007669"/>
    <property type="project" value="UniProtKB-EC"/>
</dbReference>
<dbReference type="Pfam" id="PF05000">
    <property type="entry name" value="RNA_pol_Rpb1_4"/>
    <property type="match status" value="1"/>
</dbReference>
<dbReference type="InterPro" id="IPR044893">
    <property type="entry name" value="RNA_pol_Rpb1_clamp_domain"/>
</dbReference>
<dbReference type="InterPro" id="IPR007081">
    <property type="entry name" value="RNA_pol_Rpb1_5"/>
</dbReference>
<dbReference type="Gene3D" id="6.20.50.80">
    <property type="match status" value="1"/>
</dbReference>
<dbReference type="GO" id="GO:0006351">
    <property type="term" value="P:DNA-templated transcription"/>
    <property type="evidence" value="ECO:0007669"/>
    <property type="project" value="InterPro"/>
</dbReference>
<gene>
    <name evidence="9" type="ORF">QYM36_018396</name>
</gene>
<comment type="catalytic activity">
    <reaction evidence="6">
        <text>RNA(n) + a ribonucleoside 5'-triphosphate = RNA(n+1) + diphosphate</text>
        <dbReference type="Rhea" id="RHEA:21248"/>
        <dbReference type="Rhea" id="RHEA-COMP:14527"/>
        <dbReference type="Rhea" id="RHEA-COMP:17342"/>
        <dbReference type="ChEBI" id="CHEBI:33019"/>
        <dbReference type="ChEBI" id="CHEBI:61557"/>
        <dbReference type="ChEBI" id="CHEBI:140395"/>
        <dbReference type="EC" id="2.7.7.6"/>
    </reaction>
</comment>
<dbReference type="PANTHER" id="PTHR19376">
    <property type="entry name" value="DNA-DIRECTED RNA POLYMERASE"/>
    <property type="match status" value="1"/>
</dbReference>
<dbReference type="Pfam" id="PF04998">
    <property type="entry name" value="RNA_pol_Rpb1_5"/>
    <property type="match status" value="1"/>
</dbReference>
<name>A0AA88H6W4_ARTSF</name>
<dbReference type="SMART" id="SM00663">
    <property type="entry name" value="RPOLA_N"/>
    <property type="match status" value="1"/>
</dbReference>
<feature type="domain" description="RNA polymerase N-terminal" evidence="8">
    <location>
        <begin position="775"/>
        <end position="1055"/>
    </location>
</feature>
<evidence type="ECO:0000256" key="7">
    <source>
        <dbReference type="SAM" id="MobiDB-lite"/>
    </source>
</evidence>
<dbReference type="InterPro" id="IPR007080">
    <property type="entry name" value="RNA_pol_Rpb1_1"/>
</dbReference>
<proteinExistence type="inferred from homology"/>
<evidence type="ECO:0000256" key="1">
    <source>
        <dbReference type="ARBA" id="ARBA00006460"/>
    </source>
</evidence>
<dbReference type="FunFam" id="2.40.40.20:FF:000019">
    <property type="entry name" value="DNA-directed RNA polymerase II subunit RPB1"/>
    <property type="match status" value="1"/>
</dbReference>
<sequence length="1595" mass="180141">MSKENVKAVLKRNNSSRSSSHQSTLPRIASVFLEEINSNSNNFSLPFDNEVFDLPEDLQSSPSNSSAKFHRPKAPTPTSSSPMFEIRESPIGSFKQEYHIEISSDGERGSPGQRSQDSGFLDSKLSPGQSPNDPADVCKGSEFCSCLDISVKDCLTPKRNEKPMIRPTQIFTPSRLRGELKIEENVYERIRNSSPEESSVPLTKDYLRKDINDILTKDVSVEANFGRNKRNSGTQTDFCQHRPNYLTVEQSNQNTDATVITNESNDAIFAGLISEKKVNNVNYSGAAVEKFTEKYLFERHKNVSKCDAKESFFNKFSPGIRKVGGNLLKSFKGRVKPSKSEENFRITSLITPDIAPFFETVNVTPEINSGSSSPILQNYRSGPRSSTPRKKPPCLRKKSLERSIGRLDHKKSRVRWSDMPDFNPPRFEENCTCNDRLNRSKSLDALPSNGLYYGLSMPKLRDDDELIPREDIVEQPTMDSLENLSENGKCLRENEEVARSFAKKMLEAKLKDDDLLTQFRLNPLDHWLEHLTLELEQECTVALQSKDIPTMAHKPVVLPLFANEALFTLDGKSVQFQPAPEPSGFRITMAKLVDQDSVNHKPIENGLYDYHLGPAIAGEICKLCERKCEGHPGYIQLPEPVYKGPFMDDAKKLLVLLCPNGHGIKDSEKVLFILKHLEGKTAFDKSENERIIRNQLTGRYCRMCHELFKGVRKPKLAPHKILLNIGKKNEDSTKARDLKVKENYEFLASDFEKVYNRDIYLMHKEIFDKIHGGYVEFTTRRVSVLPSTCRPLNKVKGEWTANDPFNDDYKKLLRTSNEIEDLQKKPNRTKEDLILYGYKGMIRSNILGKRVDHCARSVITPDSYIDVDEVGIPRAIAQKLEISMSITPQNYSDVLRLIDSRNAHYVQFEDGSKKNVSKALQTSVDPIKQKIRNPVDFVEQPFVENALQVVVRPLLDGDIVLVNRQPSLHKASMMAHRVRIIHDSNYTLRLHVGACKPYNADFDGDEMNIHVPQTLSAQNEARILASIKGQYFSQRDGSPQIGLIQDHVVAALNLTMRNTFLTEDAAQGLLASEAVKIRSFEMPVPAILKAPKLKTPLYTGKQLISALVKNCLRDNAERNEEQVEYFNMTSKAKVDALLLFDGDKEKLAISDEIHPGDHKMRDNEVIFREGELCVGVIDKNQIGTEKFGLIHTLFWLYSSTVACRIVSALGRVFDGFLMRHGFSVSTSDVMLEPVTGAKMKHALSKTEKKHIVCLGEELVIPVGKKKTNHRKMREEIRRIYSEANQKNEFEVLEKIKAVGINTGKALTEVMKMAKPATIFPDNNFSMMIKTGAKGSQVNHNQLAYYVGQMDINGAPPPRMINGQILHNVDPWDPSMKSNGFVMNSYASGLDPTEIVFTTMAGRSGLVDTSVKTATSGYLQRALMKKLEDLTIHHDGSIRDAANRLVQVLYGSDGIDASKSNTLYHENNLKLIADNLHVYKNRLSRIPDKAAASQKKKLNKMRKRGLKKIKTSYNRVSKSKVGKATSKPSDDSDIKMISIKTCKSYHKCSMTKLLFLFSEKFFERVCPLSDRQMQERINTVFLDFLITPTDQVSQLV</sequence>
<keyword evidence="5 6" id="KW-0804">Transcription</keyword>
<dbReference type="Gene3D" id="3.30.1490.180">
    <property type="entry name" value="RNA polymerase ii"/>
    <property type="match status" value="1"/>
</dbReference>
<evidence type="ECO:0000313" key="10">
    <source>
        <dbReference type="Proteomes" id="UP001187531"/>
    </source>
</evidence>
<feature type="region of interest" description="Disordered" evidence="7">
    <location>
        <begin position="54"/>
        <end position="85"/>
    </location>
</feature>
<dbReference type="Pfam" id="PF04983">
    <property type="entry name" value="RNA_pol_Rpb1_3"/>
    <property type="match status" value="1"/>
</dbReference>
<dbReference type="EMBL" id="JAVRJZ010000122">
    <property type="protein sequence ID" value="KAK2703053.1"/>
    <property type="molecule type" value="Genomic_DNA"/>
</dbReference>
<dbReference type="Gene3D" id="1.10.132.30">
    <property type="match status" value="1"/>
</dbReference>
<feature type="compositionally biased region" description="Polar residues" evidence="7">
    <location>
        <begin position="58"/>
        <end position="67"/>
    </location>
</feature>
<evidence type="ECO:0000256" key="5">
    <source>
        <dbReference type="ARBA" id="ARBA00023163"/>
    </source>
</evidence>
<comment type="similarity">
    <text evidence="1 6">Belongs to the RNA polymerase beta' chain family.</text>
</comment>
<feature type="region of interest" description="Disordered" evidence="7">
    <location>
        <begin position="368"/>
        <end position="402"/>
    </location>
</feature>
<comment type="function">
    <text evidence="6">DNA-dependent RNA polymerase catalyzes the transcription of DNA into RNA using the four ribonucleoside triphosphates as substrates.</text>
</comment>
<dbReference type="SUPFAM" id="SSF64484">
    <property type="entry name" value="beta and beta-prime subunits of DNA dependent RNA-polymerase"/>
    <property type="match status" value="1"/>
</dbReference>
<evidence type="ECO:0000256" key="6">
    <source>
        <dbReference type="RuleBase" id="RU004279"/>
    </source>
</evidence>
<feature type="compositionally biased region" description="Basic residues" evidence="7">
    <location>
        <begin position="387"/>
        <end position="397"/>
    </location>
</feature>
<comment type="caution">
    <text evidence="9">The sequence shown here is derived from an EMBL/GenBank/DDBJ whole genome shotgun (WGS) entry which is preliminary data.</text>
</comment>
<feature type="compositionally biased region" description="Polar residues" evidence="7">
    <location>
        <begin position="368"/>
        <end position="386"/>
    </location>
</feature>
<protein>
    <recommendedName>
        <fullName evidence="6">DNA-directed RNA polymerase subunit</fullName>
        <ecNumber evidence="6">2.7.7.6</ecNumber>
    </recommendedName>
</protein>
<dbReference type="Pfam" id="PF04997">
    <property type="entry name" value="RNA_pol_Rpb1_1"/>
    <property type="match status" value="1"/>
</dbReference>
<keyword evidence="4 6" id="KW-0548">Nucleotidyltransferase</keyword>
<dbReference type="Gene3D" id="4.10.860.120">
    <property type="entry name" value="RNA polymerase II, clamp domain"/>
    <property type="match status" value="1"/>
</dbReference>
<feature type="region of interest" description="Disordered" evidence="7">
    <location>
        <begin position="1"/>
        <end position="25"/>
    </location>
</feature>
<evidence type="ECO:0000313" key="9">
    <source>
        <dbReference type="EMBL" id="KAK2703053.1"/>
    </source>
</evidence>
<feature type="region of interest" description="Disordered" evidence="7">
    <location>
        <begin position="103"/>
        <end position="134"/>
    </location>
</feature>
<dbReference type="InterPro" id="IPR045867">
    <property type="entry name" value="DNA-dir_RpoC_beta_prime"/>
</dbReference>
<evidence type="ECO:0000259" key="8">
    <source>
        <dbReference type="SMART" id="SM00663"/>
    </source>
</evidence>
<evidence type="ECO:0000256" key="2">
    <source>
        <dbReference type="ARBA" id="ARBA00022478"/>
    </source>
</evidence>
<keyword evidence="3 6" id="KW-0808">Transferase</keyword>
<accession>A0AA88H6W4</accession>
<dbReference type="Pfam" id="PF00623">
    <property type="entry name" value="RNA_pol_Rpb1_2"/>
    <property type="match status" value="1"/>
</dbReference>
<dbReference type="Proteomes" id="UP001187531">
    <property type="component" value="Unassembled WGS sequence"/>
</dbReference>
<dbReference type="InterPro" id="IPR038120">
    <property type="entry name" value="Rpb1_funnel_sf"/>
</dbReference>
<organism evidence="9 10">
    <name type="scientific">Artemia franciscana</name>
    <name type="common">Brine shrimp</name>
    <name type="synonym">Artemia sanfranciscana</name>
    <dbReference type="NCBI Taxonomy" id="6661"/>
    <lineage>
        <taxon>Eukaryota</taxon>
        <taxon>Metazoa</taxon>
        <taxon>Ecdysozoa</taxon>
        <taxon>Arthropoda</taxon>
        <taxon>Crustacea</taxon>
        <taxon>Branchiopoda</taxon>
        <taxon>Anostraca</taxon>
        <taxon>Artemiidae</taxon>
        <taxon>Artemia</taxon>
    </lineage>
</organism>
<dbReference type="GO" id="GO:0003677">
    <property type="term" value="F:DNA binding"/>
    <property type="evidence" value="ECO:0007669"/>
    <property type="project" value="InterPro"/>
</dbReference>
<dbReference type="GO" id="GO:0005736">
    <property type="term" value="C:RNA polymerase I complex"/>
    <property type="evidence" value="ECO:0007669"/>
    <property type="project" value="TreeGrafter"/>
</dbReference>
<dbReference type="PANTHER" id="PTHR19376:SF11">
    <property type="entry name" value="DNA-DIRECTED RNA POLYMERASE I SUBUNIT RPA1"/>
    <property type="match status" value="1"/>
</dbReference>
<dbReference type="InterPro" id="IPR000722">
    <property type="entry name" value="RNA_pol_asu"/>
</dbReference>
<dbReference type="Gene3D" id="6.10.250.2940">
    <property type="match status" value="1"/>
</dbReference>
<dbReference type="EC" id="2.7.7.6" evidence="6"/>
<dbReference type="Gene3D" id="1.10.274.100">
    <property type="entry name" value="RNA polymerase Rpb1, domain 3"/>
    <property type="match status" value="1"/>
</dbReference>
<evidence type="ECO:0000256" key="4">
    <source>
        <dbReference type="ARBA" id="ARBA00022695"/>
    </source>
</evidence>
<reference evidence="9" key="1">
    <citation type="submission" date="2023-07" db="EMBL/GenBank/DDBJ databases">
        <title>Chromosome-level genome assembly of Artemia franciscana.</title>
        <authorList>
            <person name="Jo E."/>
        </authorList>
    </citation>
    <scope>NUCLEOTIDE SEQUENCE</scope>
    <source>
        <tissue evidence="9">Whole body</tissue>
    </source>
</reference>
<dbReference type="InterPro" id="IPR042102">
    <property type="entry name" value="RNA_pol_Rpb1_3_sf"/>
</dbReference>
<keyword evidence="2 6" id="KW-0240">DNA-directed RNA polymerase</keyword>
<dbReference type="InterPro" id="IPR006592">
    <property type="entry name" value="RNA_pol_N"/>
</dbReference>
<keyword evidence="10" id="KW-1185">Reference proteome</keyword>
<dbReference type="InterPro" id="IPR007066">
    <property type="entry name" value="RNA_pol_Rpb1_3"/>
</dbReference>
<dbReference type="InterPro" id="IPR007083">
    <property type="entry name" value="RNA_pol_Rpb1_4"/>
</dbReference>
<evidence type="ECO:0000256" key="3">
    <source>
        <dbReference type="ARBA" id="ARBA00022679"/>
    </source>
</evidence>
<dbReference type="Gene3D" id="2.40.40.20">
    <property type="match status" value="1"/>
</dbReference>